<keyword evidence="3" id="KW-1185">Reference proteome</keyword>
<protein>
    <submittedName>
        <fullName evidence="2">Uncharacterized protein</fullName>
    </submittedName>
</protein>
<feature type="region of interest" description="Disordered" evidence="1">
    <location>
        <begin position="209"/>
        <end position="275"/>
    </location>
</feature>
<feature type="region of interest" description="Disordered" evidence="1">
    <location>
        <begin position="301"/>
        <end position="410"/>
    </location>
</feature>
<evidence type="ECO:0000313" key="2">
    <source>
        <dbReference type="EMBL" id="ROV94902.1"/>
    </source>
</evidence>
<feature type="compositionally biased region" description="Pro residues" evidence="1">
    <location>
        <begin position="379"/>
        <end position="394"/>
    </location>
</feature>
<feature type="compositionally biased region" description="Low complexity" evidence="1">
    <location>
        <begin position="365"/>
        <end position="378"/>
    </location>
</feature>
<reference evidence="2 3" key="1">
    <citation type="submission" date="2015-09" db="EMBL/GenBank/DDBJ databases">
        <title>Host preference determinants of Valsa canker pathogens revealed by comparative genomics.</title>
        <authorList>
            <person name="Yin Z."/>
            <person name="Huang L."/>
        </authorList>
    </citation>
    <scope>NUCLEOTIDE SEQUENCE [LARGE SCALE GENOMIC DNA]</scope>
    <source>
        <strain evidence="2 3">YSFL</strain>
    </source>
</reference>
<accession>A0A423VV42</accession>
<proteinExistence type="predicted"/>
<feature type="region of interest" description="Disordered" evidence="1">
    <location>
        <begin position="443"/>
        <end position="502"/>
    </location>
</feature>
<dbReference type="EMBL" id="LJZO01000026">
    <property type="protein sequence ID" value="ROV94902.1"/>
    <property type="molecule type" value="Genomic_DNA"/>
</dbReference>
<feature type="compositionally biased region" description="Low complexity" evidence="1">
    <location>
        <begin position="340"/>
        <end position="354"/>
    </location>
</feature>
<gene>
    <name evidence="2" type="ORF">VSDG_07056</name>
</gene>
<organism evidence="2 3">
    <name type="scientific">Cytospora chrysosperma</name>
    <name type="common">Cytospora canker fungus</name>
    <name type="synonym">Sphaeria chrysosperma</name>
    <dbReference type="NCBI Taxonomy" id="252740"/>
    <lineage>
        <taxon>Eukaryota</taxon>
        <taxon>Fungi</taxon>
        <taxon>Dikarya</taxon>
        <taxon>Ascomycota</taxon>
        <taxon>Pezizomycotina</taxon>
        <taxon>Sordariomycetes</taxon>
        <taxon>Sordariomycetidae</taxon>
        <taxon>Diaporthales</taxon>
        <taxon>Cytosporaceae</taxon>
        <taxon>Cytospora</taxon>
    </lineage>
</organism>
<feature type="region of interest" description="Disordered" evidence="1">
    <location>
        <begin position="18"/>
        <end position="68"/>
    </location>
</feature>
<dbReference type="OrthoDB" id="4775454at2759"/>
<evidence type="ECO:0000256" key="1">
    <source>
        <dbReference type="SAM" id="MobiDB-lite"/>
    </source>
</evidence>
<comment type="caution">
    <text evidence="2">The sequence shown here is derived from an EMBL/GenBank/DDBJ whole genome shotgun (WGS) entry which is preliminary data.</text>
</comment>
<sequence>MERPAKLADLKLVNKYYPPVSNYSYPRPEGGPRQERPVGRSSVGSDCSAPGMTDDQESDISAEDATQYHSAGDELWDKFWEDSGSLCDAQLEEEDHRAEVSRNARYPALIPSPVARRKAAGLPPKEDRRLDFQARNQEAVEQNASVSCWPLLAAQRPVTPESKPVKASYSLFPQPKPIPIVNLTPRRPSRPQRTGFVWEASLHCPSTALTQMSPAGRNTKPKRLHLPTSDGAISYNSASSFTTHSAPVSPTVRDPSPPSAATMARRSEPSALAQPRQAIVLPRICSDTTVLYSMATNTASQETLTAPTIPPRSPQRRTGRHSRQHSQLRNSITPAEVSSTTPTKPRAQTTTPRTSQTLSVSDIDTTTTTTTTTTTQWPCTPPPPPPPPSRPSPPRRQQQQQQQEGEELPVPVSVFELDSDDDSDNDDEGVNFARRIVRNLTPHKRTRSAAAAPRTARKGGGLAKEQLRRARAGTLSPTSSASTAAAVRGITPEVGGAAEDRDKERDAVLLGARRQRNEVFGRLFGGRW</sequence>
<feature type="compositionally biased region" description="Basic residues" evidence="1">
    <location>
        <begin position="314"/>
        <end position="326"/>
    </location>
</feature>
<feature type="compositionally biased region" description="Polar residues" evidence="1">
    <location>
        <begin position="234"/>
        <end position="248"/>
    </location>
</feature>
<dbReference type="AlphaFoldDB" id="A0A423VV42"/>
<feature type="compositionally biased region" description="Low complexity" evidence="1">
    <location>
        <begin position="476"/>
        <end position="486"/>
    </location>
</feature>
<dbReference type="Proteomes" id="UP000284375">
    <property type="component" value="Unassembled WGS sequence"/>
</dbReference>
<dbReference type="STRING" id="252740.A0A423VV42"/>
<evidence type="ECO:0000313" key="3">
    <source>
        <dbReference type="Proteomes" id="UP000284375"/>
    </source>
</evidence>
<feature type="compositionally biased region" description="Polar residues" evidence="1">
    <location>
        <begin position="327"/>
        <end position="339"/>
    </location>
</feature>
<feature type="compositionally biased region" description="Polar residues" evidence="1">
    <location>
        <begin position="355"/>
        <end position="364"/>
    </location>
</feature>
<name>A0A423VV42_CYTCH</name>